<dbReference type="SUPFAM" id="SSF51182">
    <property type="entry name" value="RmlC-like cupins"/>
    <property type="match status" value="1"/>
</dbReference>
<dbReference type="PANTHER" id="PTHR43212:SF3">
    <property type="entry name" value="QUERCETIN 2,3-DIOXYGENASE"/>
    <property type="match status" value="1"/>
</dbReference>
<name>A0A2T8FEV4_9ACTN</name>
<evidence type="ECO:0000313" key="6">
    <source>
        <dbReference type="Proteomes" id="UP000246018"/>
    </source>
</evidence>
<comment type="similarity">
    <text evidence="1 3">Belongs to the pirin family.</text>
</comment>
<dbReference type="PIRSF" id="PIRSF006232">
    <property type="entry name" value="Pirin"/>
    <property type="match status" value="1"/>
</dbReference>
<dbReference type="InterPro" id="IPR012093">
    <property type="entry name" value="Pirin"/>
</dbReference>
<gene>
    <name evidence="5" type="ORF">DDE18_00890</name>
</gene>
<reference evidence="5 6" key="1">
    <citation type="submission" date="2018-04" db="EMBL/GenBank/DDBJ databases">
        <title>Genome of Nocardioides gansuensis WSJ-1.</title>
        <authorList>
            <person name="Wu S."/>
            <person name="Wang G."/>
        </authorList>
    </citation>
    <scope>NUCLEOTIDE SEQUENCE [LARGE SCALE GENOMIC DNA]</scope>
    <source>
        <strain evidence="5 6">WSJ-1</strain>
    </source>
</reference>
<comment type="caution">
    <text evidence="5">The sequence shown here is derived from an EMBL/GenBank/DDBJ whole genome shotgun (WGS) entry which is preliminary data.</text>
</comment>
<dbReference type="GO" id="GO:0046872">
    <property type="term" value="F:metal ion binding"/>
    <property type="evidence" value="ECO:0007669"/>
    <property type="project" value="UniProtKB-KW"/>
</dbReference>
<feature type="binding site" evidence="2">
    <location>
        <position position="102"/>
    </location>
    <ligand>
        <name>Fe cation</name>
        <dbReference type="ChEBI" id="CHEBI:24875"/>
    </ligand>
</feature>
<dbReference type="InterPro" id="IPR011051">
    <property type="entry name" value="RmlC_Cupin_sf"/>
</dbReference>
<evidence type="ECO:0000259" key="4">
    <source>
        <dbReference type="Pfam" id="PF02678"/>
    </source>
</evidence>
<keyword evidence="2" id="KW-0479">Metal-binding</keyword>
<keyword evidence="5" id="KW-0223">Dioxygenase</keyword>
<dbReference type="PANTHER" id="PTHR43212">
    <property type="entry name" value="QUERCETIN 2,3-DIOXYGENASE"/>
    <property type="match status" value="1"/>
</dbReference>
<feature type="domain" description="Pirin N-terminal" evidence="4">
    <location>
        <begin position="17"/>
        <end position="120"/>
    </location>
</feature>
<dbReference type="AlphaFoldDB" id="A0A2T8FEV4"/>
<feature type="binding site" evidence="2">
    <location>
        <position position="58"/>
    </location>
    <ligand>
        <name>Fe cation</name>
        <dbReference type="ChEBI" id="CHEBI:24875"/>
    </ligand>
</feature>
<feature type="binding site" evidence="2">
    <location>
        <position position="104"/>
    </location>
    <ligand>
        <name>Fe cation</name>
        <dbReference type="ChEBI" id="CHEBI:24875"/>
    </ligand>
</feature>
<sequence length="237" mass="24651">MARALYAGSGRFTTKTGDRVTRHSFSFGEHYDPANLGFGPMVCHNDDLLAAGGGYPDHPHTDLEIVTWVLSGALVHTDSSGTTRVVAPGQVQVLSAGSGVRHSELADMAAGPTRFVQVWVRPDEPGGAPAYYLDDTELPAGALVPVAGAGGLPIRTAAATLHVARLAPGDEVALPDAPLVHVFAATGAVELPGGSSGVGWSSEVETLRAGDAARLTDEPELPIRATEPTELLVWSFR</sequence>
<evidence type="ECO:0000256" key="3">
    <source>
        <dbReference type="RuleBase" id="RU003457"/>
    </source>
</evidence>
<keyword evidence="5" id="KW-0560">Oxidoreductase</keyword>
<evidence type="ECO:0000313" key="5">
    <source>
        <dbReference type="EMBL" id="PVG84227.1"/>
    </source>
</evidence>
<dbReference type="Pfam" id="PF02678">
    <property type="entry name" value="Pirin"/>
    <property type="match status" value="1"/>
</dbReference>
<keyword evidence="2" id="KW-0408">Iron</keyword>
<dbReference type="OrthoDB" id="321327at2"/>
<comment type="cofactor">
    <cofactor evidence="2">
        <name>Fe cation</name>
        <dbReference type="ChEBI" id="CHEBI:24875"/>
    </cofactor>
    <text evidence="2">Binds 1 Fe cation per subunit.</text>
</comment>
<keyword evidence="6" id="KW-1185">Reference proteome</keyword>
<dbReference type="Gene3D" id="2.60.120.10">
    <property type="entry name" value="Jelly Rolls"/>
    <property type="match status" value="2"/>
</dbReference>
<evidence type="ECO:0000256" key="1">
    <source>
        <dbReference type="ARBA" id="ARBA00008416"/>
    </source>
</evidence>
<dbReference type="EMBL" id="QDGZ01000001">
    <property type="protein sequence ID" value="PVG84227.1"/>
    <property type="molecule type" value="Genomic_DNA"/>
</dbReference>
<organism evidence="5 6">
    <name type="scientific">Nocardioides gansuensis</name>
    <dbReference type="NCBI Taxonomy" id="2138300"/>
    <lineage>
        <taxon>Bacteria</taxon>
        <taxon>Bacillati</taxon>
        <taxon>Actinomycetota</taxon>
        <taxon>Actinomycetes</taxon>
        <taxon>Propionibacteriales</taxon>
        <taxon>Nocardioidaceae</taxon>
        <taxon>Nocardioides</taxon>
    </lineage>
</organism>
<dbReference type="RefSeq" id="WP_116570355.1">
    <property type="nucleotide sequence ID" value="NZ_QDGZ01000001.1"/>
</dbReference>
<dbReference type="GO" id="GO:0051213">
    <property type="term" value="F:dioxygenase activity"/>
    <property type="evidence" value="ECO:0007669"/>
    <property type="project" value="UniProtKB-KW"/>
</dbReference>
<dbReference type="InterPro" id="IPR014710">
    <property type="entry name" value="RmlC-like_jellyroll"/>
</dbReference>
<dbReference type="Proteomes" id="UP000246018">
    <property type="component" value="Unassembled WGS sequence"/>
</dbReference>
<evidence type="ECO:0000256" key="2">
    <source>
        <dbReference type="PIRSR" id="PIRSR006232-1"/>
    </source>
</evidence>
<protein>
    <submittedName>
        <fullName evidence="5">Quercetin 2,3-dioxygenase</fullName>
    </submittedName>
</protein>
<dbReference type="InterPro" id="IPR003829">
    <property type="entry name" value="Pirin_N_dom"/>
</dbReference>
<feature type="binding site" evidence="2">
    <location>
        <position position="60"/>
    </location>
    <ligand>
        <name>Fe cation</name>
        <dbReference type="ChEBI" id="CHEBI:24875"/>
    </ligand>
</feature>
<proteinExistence type="inferred from homology"/>
<accession>A0A2T8FEV4</accession>